<dbReference type="Pfam" id="PF21056">
    <property type="entry name" value="ZSWIM1-3_RNaseH-like"/>
    <property type="match status" value="1"/>
</dbReference>
<evidence type="ECO:0000259" key="2">
    <source>
        <dbReference type="Pfam" id="PF21056"/>
    </source>
</evidence>
<proteinExistence type="predicted"/>
<evidence type="ECO:0000313" key="4">
    <source>
        <dbReference type="Proteomes" id="UP001165121"/>
    </source>
</evidence>
<keyword evidence="4" id="KW-1185">Reference proteome</keyword>
<reference evidence="3" key="1">
    <citation type="submission" date="2023-04" db="EMBL/GenBank/DDBJ databases">
        <title>Phytophthora fragariaefolia NBRC 109709.</title>
        <authorList>
            <person name="Ichikawa N."/>
            <person name="Sato H."/>
            <person name="Tonouchi N."/>
        </authorList>
    </citation>
    <scope>NUCLEOTIDE SEQUENCE</scope>
    <source>
        <strain evidence="3">NBRC 109709</strain>
    </source>
</reference>
<feature type="region of interest" description="Disordered" evidence="1">
    <location>
        <begin position="55"/>
        <end position="164"/>
    </location>
</feature>
<protein>
    <submittedName>
        <fullName evidence="3">Unnamed protein product</fullName>
    </submittedName>
</protein>
<feature type="compositionally biased region" description="Basic and acidic residues" evidence="1">
    <location>
        <begin position="98"/>
        <end position="109"/>
    </location>
</feature>
<evidence type="ECO:0000313" key="3">
    <source>
        <dbReference type="EMBL" id="GMF59586.1"/>
    </source>
</evidence>
<comment type="caution">
    <text evidence="3">The sequence shown here is derived from an EMBL/GenBank/DDBJ whole genome shotgun (WGS) entry which is preliminary data.</text>
</comment>
<dbReference type="Proteomes" id="UP001165121">
    <property type="component" value="Unassembled WGS sequence"/>
</dbReference>
<dbReference type="EMBL" id="BSXT01005066">
    <property type="protein sequence ID" value="GMF59586.1"/>
    <property type="molecule type" value="Genomic_DNA"/>
</dbReference>
<feature type="compositionally biased region" description="Acidic residues" evidence="1">
    <location>
        <begin position="125"/>
        <end position="142"/>
    </location>
</feature>
<name>A0A9W7D5Y9_9STRA</name>
<evidence type="ECO:0000256" key="1">
    <source>
        <dbReference type="SAM" id="MobiDB-lite"/>
    </source>
</evidence>
<feature type="compositionally biased region" description="Low complexity" evidence="1">
    <location>
        <begin position="110"/>
        <end position="124"/>
    </location>
</feature>
<sequence>MAAAAPGLSFTDFAAHDVLRERDRSRYYNLSTTTRQTAQSNLGVAGILYFESSPENSLSHVTTDATAGDADAAGDDRDADDADAGNARDTAGDAAGDAARDADAGDAHTGDTAAHTGDAAAGDAGDADADADADAGDVDAGDAADMNHCVDGEVDGGNGGGEQDIVEGDIAEAEAGDKPVESISFQRQSNNTHMVKHKIRTSQLSCESETEEENSGPAAKCAKKVTVEYDPSVSHQLSRRRTKTWDARQKMIKSHKPVENIKPGFPVKVFETWEEYDEMLKAYEIKLFLHFRIRSSETRQKHNSRAGVDSIPDHLSHSYKRMWCTLGITQAPRGEGLRDAQLRYTGCEASFVVRAVKIVKRGNAKWQVCVDESSEVWFLYSFILLLILMPILQPDFQAQPQNLAGHIRLEDAGNDVLLVQDQLDITCVIAMQTSIQKACFEQWGDTLVMDWTHGTNNLGYHLGNSVAYSAANPVISCRSLCC</sequence>
<dbReference type="OrthoDB" id="127359at2759"/>
<organism evidence="3 4">
    <name type="scientific">Phytophthora fragariaefolia</name>
    <dbReference type="NCBI Taxonomy" id="1490495"/>
    <lineage>
        <taxon>Eukaryota</taxon>
        <taxon>Sar</taxon>
        <taxon>Stramenopiles</taxon>
        <taxon>Oomycota</taxon>
        <taxon>Peronosporomycetes</taxon>
        <taxon>Peronosporales</taxon>
        <taxon>Peronosporaceae</taxon>
        <taxon>Phytophthora</taxon>
    </lineage>
</organism>
<gene>
    <name evidence="3" type="ORF">Pfra01_002577400</name>
</gene>
<dbReference type="AlphaFoldDB" id="A0A9W7D5Y9"/>
<feature type="compositionally biased region" description="Low complexity" evidence="1">
    <location>
        <begin position="62"/>
        <end position="71"/>
    </location>
</feature>
<accession>A0A9W7D5Y9</accession>
<feature type="compositionally biased region" description="Low complexity" evidence="1">
    <location>
        <begin position="84"/>
        <end position="97"/>
    </location>
</feature>
<feature type="domain" description="ZSWIM1/3 RNaseH-like" evidence="2">
    <location>
        <begin position="410"/>
        <end position="463"/>
    </location>
</feature>
<dbReference type="InterPro" id="IPR048324">
    <property type="entry name" value="ZSWIM1-3_RNaseH-like"/>
</dbReference>